<name>A0A840QM15_9BACI</name>
<organism evidence="2 3">
    <name type="scientific">Texcoconibacillus texcoconensis</name>
    <dbReference type="NCBI Taxonomy" id="1095777"/>
    <lineage>
        <taxon>Bacteria</taxon>
        <taxon>Bacillati</taxon>
        <taxon>Bacillota</taxon>
        <taxon>Bacilli</taxon>
        <taxon>Bacillales</taxon>
        <taxon>Bacillaceae</taxon>
        <taxon>Texcoconibacillus</taxon>
    </lineage>
</organism>
<dbReference type="RefSeq" id="WP_184662860.1">
    <property type="nucleotide sequence ID" value="NZ_JACHHB010000002.1"/>
</dbReference>
<reference evidence="2 3" key="1">
    <citation type="submission" date="2020-08" db="EMBL/GenBank/DDBJ databases">
        <title>Genomic Encyclopedia of Type Strains, Phase IV (KMG-IV): sequencing the most valuable type-strain genomes for metagenomic binning, comparative biology and taxonomic classification.</title>
        <authorList>
            <person name="Goeker M."/>
        </authorList>
    </citation>
    <scope>NUCLEOTIDE SEQUENCE [LARGE SCALE GENOMIC DNA]</scope>
    <source>
        <strain evidence="2 3">DSM 24696</strain>
    </source>
</reference>
<proteinExistence type="predicted"/>
<gene>
    <name evidence="2" type="ORF">HNQ41_000525</name>
</gene>
<evidence type="ECO:0000256" key="1">
    <source>
        <dbReference type="SAM" id="Phobius"/>
    </source>
</evidence>
<evidence type="ECO:0000313" key="2">
    <source>
        <dbReference type="EMBL" id="MBB5172381.1"/>
    </source>
</evidence>
<dbReference type="EMBL" id="JACHHB010000002">
    <property type="protein sequence ID" value="MBB5172381.1"/>
    <property type="molecule type" value="Genomic_DNA"/>
</dbReference>
<keyword evidence="3" id="KW-1185">Reference proteome</keyword>
<evidence type="ECO:0000313" key="3">
    <source>
        <dbReference type="Proteomes" id="UP000551878"/>
    </source>
</evidence>
<keyword evidence="1" id="KW-1133">Transmembrane helix</keyword>
<comment type="caution">
    <text evidence="2">The sequence shown here is derived from an EMBL/GenBank/DDBJ whole genome shotgun (WGS) entry which is preliminary data.</text>
</comment>
<accession>A0A840QM15</accession>
<dbReference type="Proteomes" id="UP000551878">
    <property type="component" value="Unassembled WGS sequence"/>
</dbReference>
<dbReference type="AlphaFoldDB" id="A0A840QM15"/>
<protein>
    <submittedName>
        <fullName evidence="2">Uncharacterized protein</fullName>
    </submittedName>
</protein>
<feature type="transmembrane region" description="Helical" evidence="1">
    <location>
        <begin position="38"/>
        <end position="64"/>
    </location>
</feature>
<sequence>MASARTKQRTGREIHCSSCESEQVIVISKWRYIIMTAIWPLLITLAIGVLFHLLFLLFIPALIWMNIMVAKRKAPLVICRACRHTSVVSASG</sequence>
<keyword evidence="1" id="KW-0472">Membrane</keyword>
<keyword evidence="1" id="KW-0812">Transmembrane</keyword>